<sequence>MIVNISNEFLKLLTDQVRYIYKDKPRAAFKFRKDLLKNIKKDLKHPLHYKKSIYFDSENIRDYVFKGYTCVYEINILQNTIFVFGFIKYKDSL</sequence>
<accession>A0A1M5PSH2</accession>
<keyword evidence="3" id="KW-1185">Reference proteome</keyword>
<dbReference type="AlphaFoldDB" id="A0A1M5PSH2"/>
<dbReference type="InterPro" id="IPR035093">
    <property type="entry name" value="RelE/ParE_toxin_dom_sf"/>
</dbReference>
<evidence type="ECO:0000313" key="3">
    <source>
        <dbReference type="Proteomes" id="UP000184020"/>
    </source>
</evidence>
<name>A0A1M5PSH2_9FLAO</name>
<protein>
    <submittedName>
        <fullName evidence="2">ParE toxin of type II toxin-antitoxin system, parDE</fullName>
    </submittedName>
</protein>
<keyword evidence="1" id="KW-1277">Toxin-antitoxin system</keyword>
<gene>
    <name evidence="2" type="ORF">SAMN05444372_11386</name>
</gene>
<evidence type="ECO:0000313" key="2">
    <source>
        <dbReference type="EMBL" id="SHH04459.1"/>
    </source>
</evidence>
<reference evidence="3" key="1">
    <citation type="submission" date="2016-11" db="EMBL/GenBank/DDBJ databases">
        <authorList>
            <person name="Varghese N."/>
            <person name="Submissions S."/>
        </authorList>
    </citation>
    <scope>NUCLEOTIDE SEQUENCE [LARGE SCALE GENOMIC DNA]</scope>
    <source>
        <strain evidence="3">DSM 17659</strain>
    </source>
</reference>
<dbReference type="OrthoDB" id="1362197at2"/>
<organism evidence="2 3">
    <name type="scientific">Flavobacterium micromati</name>
    <dbReference type="NCBI Taxonomy" id="229205"/>
    <lineage>
        <taxon>Bacteria</taxon>
        <taxon>Pseudomonadati</taxon>
        <taxon>Bacteroidota</taxon>
        <taxon>Flavobacteriia</taxon>
        <taxon>Flavobacteriales</taxon>
        <taxon>Flavobacteriaceae</taxon>
        <taxon>Flavobacterium</taxon>
    </lineage>
</organism>
<dbReference type="Proteomes" id="UP000184020">
    <property type="component" value="Unassembled WGS sequence"/>
</dbReference>
<dbReference type="EMBL" id="FQWF01000013">
    <property type="protein sequence ID" value="SHH04459.1"/>
    <property type="molecule type" value="Genomic_DNA"/>
</dbReference>
<dbReference type="Gene3D" id="3.30.2310.20">
    <property type="entry name" value="RelE-like"/>
    <property type="match status" value="1"/>
</dbReference>
<proteinExistence type="predicted"/>
<dbReference type="RefSeq" id="WP_073021494.1">
    <property type="nucleotide sequence ID" value="NZ_FQWF01000013.1"/>
</dbReference>
<dbReference type="Pfam" id="PF05016">
    <property type="entry name" value="ParE_toxin"/>
    <property type="match status" value="1"/>
</dbReference>
<dbReference type="InterPro" id="IPR007712">
    <property type="entry name" value="RelE/ParE_toxin"/>
</dbReference>
<evidence type="ECO:0000256" key="1">
    <source>
        <dbReference type="ARBA" id="ARBA00022649"/>
    </source>
</evidence>
<dbReference type="STRING" id="229205.SAMN05444372_11386"/>